<proteinExistence type="predicted"/>
<comment type="caution">
    <text evidence="6">The sequence shown here is derived from an EMBL/GenBank/DDBJ whole genome shotgun (WGS) entry which is preliminary data.</text>
</comment>
<feature type="region of interest" description="Disordered" evidence="3">
    <location>
        <begin position="334"/>
        <end position="376"/>
    </location>
</feature>
<keyword evidence="7" id="KW-1185">Reference proteome</keyword>
<evidence type="ECO:0000313" key="6">
    <source>
        <dbReference type="EMBL" id="CAD5118203.1"/>
    </source>
</evidence>
<evidence type="ECO:0000313" key="7">
    <source>
        <dbReference type="Proteomes" id="UP000549394"/>
    </source>
</evidence>
<evidence type="ECO:0000256" key="3">
    <source>
        <dbReference type="SAM" id="MobiDB-lite"/>
    </source>
</evidence>
<evidence type="ECO:0000259" key="5">
    <source>
        <dbReference type="PROSITE" id="PS50158"/>
    </source>
</evidence>
<organism evidence="6 7">
    <name type="scientific">Dimorphilus gyrociliatus</name>
    <dbReference type="NCBI Taxonomy" id="2664684"/>
    <lineage>
        <taxon>Eukaryota</taxon>
        <taxon>Metazoa</taxon>
        <taxon>Spiralia</taxon>
        <taxon>Lophotrochozoa</taxon>
        <taxon>Annelida</taxon>
        <taxon>Polychaeta</taxon>
        <taxon>Polychaeta incertae sedis</taxon>
        <taxon>Dinophilidae</taxon>
        <taxon>Dimorphilus</taxon>
    </lineage>
</organism>
<dbReference type="Proteomes" id="UP000549394">
    <property type="component" value="Unassembled WGS sequence"/>
</dbReference>
<sequence length="376" mass="39939">MSGKTAKLFVGNLPHDAKSTELREKFSKFGEVVECDIVKEFAFIHYKTDEEAQAAVKGLHQTEYNGKLIRVEKSTSRVRQKPGMGGESQCFRCGKDGHWSKDCPSRTLAERKRAADNRGGRGDSRSSYERGRDSYRGNGGNAEHNRGPPRQYDLYENYLPPKGSDGRYINSGYAGSYGGERYHPYGPRGPFGQQMPPGASYGYNNMGTSPANPTPLMGSNPNMGYNMMGNMGQMNPGNISSMSNNMQQMGSNLNNGSTYIGPVSSTSNLQSSNYYSGNNPMSYDMSNKLALGQGNANLGNLSSLTSKLDAQGASALNELAGSLASLTGNANAAANSMGGGGGGGGGGGQSTFSSQPYDYFSNLTRNPGPGTGPNAK</sequence>
<dbReference type="OrthoDB" id="79941at2759"/>
<keyword evidence="1" id="KW-0863">Zinc-finger</keyword>
<dbReference type="InterPro" id="IPR012677">
    <property type="entry name" value="Nucleotide-bd_a/b_plait_sf"/>
</dbReference>
<feature type="compositionally biased region" description="Gly residues" evidence="3">
    <location>
        <begin position="337"/>
        <end position="349"/>
    </location>
</feature>
<feature type="domain" description="RRM" evidence="4">
    <location>
        <begin position="6"/>
        <end position="76"/>
    </location>
</feature>
<protein>
    <submittedName>
        <fullName evidence="6">DgyrCDS6924</fullName>
    </submittedName>
</protein>
<dbReference type="SMART" id="SM00343">
    <property type="entry name" value="ZnF_C2HC"/>
    <property type="match status" value="1"/>
</dbReference>
<dbReference type="Pfam" id="PF00076">
    <property type="entry name" value="RRM_1"/>
    <property type="match status" value="1"/>
</dbReference>
<feature type="region of interest" description="Disordered" evidence="3">
    <location>
        <begin position="102"/>
        <end position="151"/>
    </location>
</feature>
<keyword evidence="2" id="KW-0694">RNA-binding</keyword>
<dbReference type="InterPro" id="IPR001878">
    <property type="entry name" value="Znf_CCHC"/>
</dbReference>
<dbReference type="PROSITE" id="PS50158">
    <property type="entry name" value="ZF_CCHC"/>
    <property type="match status" value="1"/>
</dbReference>
<feature type="domain" description="CCHC-type" evidence="5">
    <location>
        <begin position="90"/>
        <end position="105"/>
    </location>
</feature>
<dbReference type="InterPro" id="IPR035979">
    <property type="entry name" value="RBD_domain_sf"/>
</dbReference>
<dbReference type="SMART" id="SM00360">
    <property type="entry name" value="RRM"/>
    <property type="match status" value="1"/>
</dbReference>
<dbReference type="SUPFAM" id="SSF54928">
    <property type="entry name" value="RNA-binding domain, RBD"/>
    <property type="match status" value="1"/>
</dbReference>
<dbReference type="Pfam" id="PF00098">
    <property type="entry name" value="zf-CCHC"/>
    <property type="match status" value="1"/>
</dbReference>
<evidence type="ECO:0000259" key="4">
    <source>
        <dbReference type="PROSITE" id="PS50102"/>
    </source>
</evidence>
<dbReference type="PROSITE" id="PS50102">
    <property type="entry name" value="RRM"/>
    <property type="match status" value="1"/>
</dbReference>
<dbReference type="PANTHER" id="PTHR23147">
    <property type="entry name" value="SERINE/ARGININE RICH SPLICING FACTOR"/>
    <property type="match status" value="1"/>
</dbReference>
<feature type="compositionally biased region" description="Basic and acidic residues" evidence="3">
    <location>
        <begin position="102"/>
        <end position="135"/>
    </location>
</feature>
<keyword evidence="1" id="KW-0479">Metal-binding</keyword>
<dbReference type="GO" id="GO:0003723">
    <property type="term" value="F:RNA binding"/>
    <property type="evidence" value="ECO:0007669"/>
    <property type="project" value="UniProtKB-UniRule"/>
</dbReference>
<dbReference type="AlphaFoldDB" id="A0A7I8VPK6"/>
<name>A0A7I8VPK6_9ANNE</name>
<keyword evidence="1" id="KW-0862">Zinc</keyword>
<dbReference type="Gene3D" id="3.30.70.330">
    <property type="match status" value="1"/>
</dbReference>
<dbReference type="InterPro" id="IPR050907">
    <property type="entry name" value="SRSF"/>
</dbReference>
<reference evidence="6 7" key="1">
    <citation type="submission" date="2020-08" db="EMBL/GenBank/DDBJ databases">
        <authorList>
            <person name="Hejnol A."/>
        </authorList>
    </citation>
    <scope>NUCLEOTIDE SEQUENCE [LARGE SCALE GENOMIC DNA]</scope>
</reference>
<accession>A0A7I8VPK6</accession>
<dbReference type="GO" id="GO:0008270">
    <property type="term" value="F:zinc ion binding"/>
    <property type="evidence" value="ECO:0007669"/>
    <property type="project" value="UniProtKB-KW"/>
</dbReference>
<feature type="compositionally biased region" description="Polar residues" evidence="3">
    <location>
        <begin position="350"/>
        <end position="365"/>
    </location>
</feature>
<evidence type="ECO:0000256" key="1">
    <source>
        <dbReference type="PROSITE-ProRule" id="PRU00047"/>
    </source>
</evidence>
<dbReference type="EMBL" id="CAJFCJ010000008">
    <property type="protein sequence ID" value="CAD5118203.1"/>
    <property type="molecule type" value="Genomic_DNA"/>
</dbReference>
<gene>
    <name evidence="6" type="ORF">DGYR_LOCUS6621</name>
</gene>
<dbReference type="Gene3D" id="4.10.60.10">
    <property type="entry name" value="Zinc finger, CCHC-type"/>
    <property type="match status" value="1"/>
</dbReference>
<dbReference type="InterPro" id="IPR000504">
    <property type="entry name" value="RRM_dom"/>
</dbReference>
<evidence type="ECO:0000256" key="2">
    <source>
        <dbReference type="PROSITE-ProRule" id="PRU00176"/>
    </source>
</evidence>